<reference evidence="8 9" key="1">
    <citation type="journal article" date="2017" name="Nat. Commun.">
        <title>Genome assembly with in vitro proximity ligation data and whole-genome triplication in lettuce.</title>
        <authorList>
            <person name="Reyes-Chin-Wo S."/>
            <person name="Wang Z."/>
            <person name="Yang X."/>
            <person name="Kozik A."/>
            <person name="Arikit S."/>
            <person name="Song C."/>
            <person name="Xia L."/>
            <person name="Froenicke L."/>
            <person name="Lavelle D.O."/>
            <person name="Truco M.J."/>
            <person name="Xia R."/>
            <person name="Zhu S."/>
            <person name="Xu C."/>
            <person name="Xu H."/>
            <person name="Xu X."/>
            <person name="Cox K."/>
            <person name="Korf I."/>
            <person name="Meyers B.C."/>
            <person name="Michelmore R.W."/>
        </authorList>
    </citation>
    <scope>NUCLEOTIDE SEQUENCE [LARGE SCALE GENOMIC DNA]</scope>
    <source>
        <strain evidence="9">cv. Salinas</strain>
        <tissue evidence="8">Seedlings</tissue>
    </source>
</reference>
<evidence type="ECO:0000256" key="4">
    <source>
        <dbReference type="ARBA" id="ARBA00023242"/>
    </source>
</evidence>
<sequence length="866" mass="96571">MDTSNWRHIDDGSGDVGDSSMESSDWRAQLQADLRERMVNRILDAMKMHLQVSGDEGLQELRKVAVSFEEKIYATATSQSDYMRKTCFKILTIETRSQNPMPDANSVNNSDPASLDSTNGEDWQEEVYEKIKIMKDLYLQDLNDMHQKLVRKLQQHDSLPQQSNNEQLEKLKAFKNMLERFMAFLQIQKHNILVNYKDKLSTYEKQIIHIITSNLRKPAATQQPPPQPLPPPPHMHSVQQNISMNGSLQQNSVNGTAAQQVNINPLVSHNGIAQTGNENDGDWQEEVYQKIKAMKDLYLPDLNDMHHKILSKLLQHDSLPQQPKNEQLERLRIFKNMLERFMAFLQIQKHNILVSYKDKLSIYEKQIVHIITSNHRKPAPTQQQQPQPPHMQSQSQSQQTHENPMTSQMQTVNLQQTSLSGGSTSNSQQTGMSSILDSVSGSGAQQVNINPMVSDGAIGTLQVNTIMLHIKQQQQQQLLRSQQLKQFQNRQMQQQFLQKQQQQFRQPEGNQVNQTTQLHDGGGDMKLRQEQMMPGGSLFSTQLIPGGGSPQIEGQNMFKTMQSANSNIGHGQAVLTSQSLAIGTPGISAEFTSPDGNGSIAKSSAAEQPIERLLKVVKSISSNALTASVSDIGSVVSMIDRITGSAPGNRSKAAVGEDLVAMTKCHLQETSFATQDGTTSTSTSTSNPIRKKMKCFTTAMPFNVAVKRPRIETNHSLLDEIKEINRGLIDTVVDISAEDVDGTVVKCSFNAVALGSNLKSQYASAQMSPIQPLRLLVPANYPNCSPILLDKFPIEISNEYEDLSVKVKSRFSISLRSLSQPMSLKEIARTWDICARAVISEYAQQTGGGTFSSKYGTWENCLSVVN</sequence>
<dbReference type="PANTHER" id="PTHR33137:SF4">
    <property type="entry name" value="MEDIATOR OF RNA POLYMERASE II TRANSCRIPTION SUBUNIT 15A-RELATED"/>
    <property type="match status" value="1"/>
</dbReference>
<feature type="region of interest" description="Disordered" evidence="5">
    <location>
        <begin position="215"/>
        <end position="239"/>
    </location>
</feature>
<evidence type="ECO:0000259" key="6">
    <source>
        <dbReference type="Pfam" id="PF16987"/>
    </source>
</evidence>
<dbReference type="FunFam" id="1.10.246.20:FF:000003">
    <property type="entry name" value="Mediator of RNA polymerase II transcription subunit 15a"/>
    <property type="match status" value="1"/>
</dbReference>
<feature type="region of interest" description="Disordered" evidence="5">
    <location>
        <begin position="375"/>
        <end position="439"/>
    </location>
</feature>
<feature type="domain" description="ARC105/Med15 mediator subunit C-terminal" evidence="7">
    <location>
        <begin position="764"/>
        <end position="836"/>
    </location>
</feature>
<accession>A0A9R1X8K8</accession>
<feature type="region of interest" description="Disordered" evidence="5">
    <location>
        <begin position="98"/>
        <end position="121"/>
    </location>
</feature>
<dbReference type="PANTHER" id="PTHR33137">
    <property type="entry name" value="MEDIATOR OF RNA POLYMERASE II TRANSCRIPTION SUBUNIT 15A-RELATED"/>
    <property type="match status" value="1"/>
</dbReference>
<dbReference type="GO" id="GO:0005634">
    <property type="term" value="C:nucleus"/>
    <property type="evidence" value="ECO:0007669"/>
    <property type="project" value="UniProtKB-SubCell"/>
</dbReference>
<dbReference type="EMBL" id="NBSK02000005">
    <property type="protein sequence ID" value="KAJ0202899.1"/>
    <property type="molecule type" value="Genomic_DNA"/>
</dbReference>
<dbReference type="Gene3D" id="1.10.246.20">
    <property type="entry name" value="Coactivator CBP, KIX domain"/>
    <property type="match status" value="1"/>
</dbReference>
<dbReference type="SUPFAM" id="SSF47040">
    <property type="entry name" value="Kix domain of CBP (creb binding protein)"/>
    <property type="match status" value="1"/>
</dbReference>
<evidence type="ECO:0008006" key="10">
    <source>
        <dbReference type="Google" id="ProtNLM"/>
    </source>
</evidence>
<feature type="compositionally biased region" description="Pro residues" evidence="5">
    <location>
        <begin position="223"/>
        <end position="234"/>
    </location>
</feature>
<dbReference type="GO" id="GO:0003713">
    <property type="term" value="F:transcription coactivator activity"/>
    <property type="evidence" value="ECO:0007669"/>
    <property type="project" value="InterPro"/>
</dbReference>
<evidence type="ECO:0000313" key="8">
    <source>
        <dbReference type="EMBL" id="KAJ0202899.1"/>
    </source>
</evidence>
<feature type="compositionally biased region" description="Polar residues" evidence="5">
    <location>
        <begin position="400"/>
        <end position="414"/>
    </location>
</feature>
<feature type="compositionally biased region" description="Low complexity" evidence="5">
    <location>
        <begin position="415"/>
        <end position="434"/>
    </location>
</feature>
<comment type="caution">
    <text evidence="8">The sequence shown here is derived from an EMBL/GenBank/DDBJ whole genome shotgun (WGS) entry which is preliminary data.</text>
</comment>
<evidence type="ECO:0000256" key="2">
    <source>
        <dbReference type="ARBA" id="ARBA00023015"/>
    </source>
</evidence>
<evidence type="ECO:0000256" key="3">
    <source>
        <dbReference type="ARBA" id="ARBA00023163"/>
    </source>
</evidence>
<comment type="subcellular location">
    <subcellularLocation>
        <location evidence="1">Nucleus</location>
    </subcellularLocation>
</comment>
<feature type="compositionally biased region" description="Low complexity" evidence="5">
    <location>
        <begin position="382"/>
        <end position="399"/>
    </location>
</feature>
<dbReference type="InterPro" id="IPR044661">
    <property type="entry name" value="MED15a/b/c-like"/>
</dbReference>
<organism evidence="8 9">
    <name type="scientific">Lactuca sativa</name>
    <name type="common">Garden lettuce</name>
    <dbReference type="NCBI Taxonomy" id="4236"/>
    <lineage>
        <taxon>Eukaryota</taxon>
        <taxon>Viridiplantae</taxon>
        <taxon>Streptophyta</taxon>
        <taxon>Embryophyta</taxon>
        <taxon>Tracheophyta</taxon>
        <taxon>Spermatophyta</taxon>
        <taxon>Magnoliopsida</taxon>
        <taxon>eudicotyledons</taxon>
        <taxon>Gunneridae</taxon>
        <taxon>Pentapetalae</taxon>
        <taxon>asterids</taxon>
        <taxon>campanulids</taxon>
        <taxon>Asterales</taxon>
        <taxon>Asteraceae</taxon>
        <taxon>Cichorioideae</taxon>
        <taxon>Cichorieae</taxon>
        <taxon>Lactucinae</taxon>
        <taxon>Lactuca</taxon>
    </lineage>
</organism>
<gene>
    <name evidence="8" type="ORF">LSAT_V11C500247200</name>
</gene>
<dbReference type="InterPro" id="IPR048386">
    <property type="entry name" value="Med15_C"/>
</dbReference>
<keyword evidence="3" id="KW-0804">Transcription</keyword>
<keyword evidence="2" id="KW-0805">Transcription regulation</keyword>
<dbReference type="Pfam" id="PF21539">
    <property type="entry name" value="Med15_C"/>
    <property type="match status" value="1"/>
</dbReference>
<dbReference type="Proteomes" id="UP000235145">
    <property type="component" value="Unassembled WGS sequence"/>
</dbReference>
<keyword evidence="4" id="KW-0539">Nucleus</keyword>
<evidence type="ECO:0000259" key="7">
    <source>
        <dbReference type="Pfam" id="PF21539"/>
    </source>
</evidence>
<dbReference type="GO" id="GO:0031490">
    <property type="term" value="F:chromatin DNA binding"/>
    <property type="evidence" value="ECO:0000318"/>
    <property type="project" value="GO_Central"/>
</dbReference>
<dbReference type="OrthoDB" id="1896842at2759"/>
<proteinExistence type="predicted"/>
<dbReference type="AlphaFoldDB" id="A0A9R1X8K8"/>
<feature type="domain" description="Mediator complex subunit 15 KIX" evidence="6">
    <location>
        <begin position="24"/>
        <end position="100"/>
    </location>
</feature>
<keyword evidence="9" id="KW-1185">Reference proteome</keyword>
<protein>
    <recommendedName>
        <fullName evidence="10">Mediator complex subunit 15 KIX domain-containing protein</fullName>
    </recommendedName>
</protein>
<feature type="region of interest" description="Disordered" evidence="5">
    <location>
        <begin position="1"/>
        <end position="24"/>
    </location>
</feature>
<name>A0A9R1X8K8_LACSA</name>
<evidence type="ECO:0000313" key="9">
    <source>
        <dbReference type="Proteomes" id="UP000235145"/>
    </source>
</evidence>
<dbReference type="Pfam" id="PF16987">
    <property type="entry name" value="KIX_2"/>
    <property type="match status" value="1"/>
</dbReference>
<dbReference type="InterPro" id="IPR036529">
    <property type="entry name" value="KIX_dom_sf"/>
</dbReference>
<evidence type="ECO:0000256" key="5">
    <source>
        <dbReference type="SAM" id="MobiDB-lite"/>
    </source>
</evidence>
<feature type="compositionally biased region" description="Basic and acidic residues" evidence="5">
    <location>
        <begin position="1"/>
        <end position="11"/>
    </location>
</feature>
<dbReference type="InterPro" id="IPR036546">
    <property type="entry name" value="MED15_KIX"/>
</dbReference>
<evidence type="ECO:0000256" key="1">
    <source>
        <dbReference type="ARBA" id="ARBA00004123"/>
    </source>
</evidence>